<dbReference type="CDD" id="cd04179">
    <property type="entry name" value="DPM_DPG-synthase_like"/>
    <property type="match status" value="1"/>
</dbReference>
<dbReference type="OrthoDB" id="9810303at2"/>
<sequence>MALPQSMTTDAACYTPEWYTTMKATLGEGACRQLGIYAVPENFVLSVVIPVYNELHTLPLLLEKVKAVPLRKEIVLIDDMSKDGTRELLQGPLTQSDPMNTIVVCFHEKNKGKGAAVKTGFGKATGDVVIIQDADLEYDPSEIPRLLQPIIEDRADVVFGSRFLGDQPHRVLYFWHYCGNKFLTMLSNCFTNLNLTDMETCYKLFKREVIQDIQPKLVQNRFGIEPEITARVARTRCRIFEMSISYNGRTYEQGKKIGMKDGFQALWCIVRYGICD</sequence>
<dbReference type="GO" id="GO:0016740">
    <property type="term" value="F:transferase activity"/>
    <property type="evidence" value="ECO:0007669"/>
    <property type="project" value="UniProtKB-KW"/>
</dbReference>
<dbReference type="InterPro" id="IPR029044">
    <property type="entry name" value="Nucleotide-diphossugar_trans"/>
</dbReference>
<dbReference type="PANTHER" id="PTHR48090">
    <property type="entry name" value="UNDECAPRENYL-PHOSPHATE 4-DEOXY-4-FORMAMIDO-L-ARABINOSE TRANSFERASE-RELATED"/>
    <property type="match status" value="1"/>
</dbReference>
<dbReference type="Gene3D" id="3.90.550.10">
    <property type="entry name" value="Spore Coat Polysaccharide Biosynthesis Protein SpsA, Chain A"/>
    <property type="match status" value="1"/>
</dbReference>
<dbReference type="STRING" id="1576369.SAMN05421753_116163"/>
<evidence type="ECO:0000259" key="1">
    <source>
        <dbReference type="Pfam" id="PF00535"/>
    </source>
</evidence>
<keyword evidence="3" id="KW-1185">Reference proteome</keyword>
<accession>A0A1I3PHU4</accession>
<protein>
    <submittedName>
        <fullName evidence="2">Glycosyl transferase family 2</fullName>
    </submittedName>
</protein>
<proteinExistence type="predicted"/>
<dbReference type="AlphaFoldDB" id="A0A1I3PHU4"/>
<evidence type="ECO:0000313" key="3">
    <source>
        <dbReference type="Proteomes" id="UP000199518"/>
    </source>
</evidence>
<dbReference type="InterPro" id="IPR001173">
    <property type="entry name" value="Glyco_trans_2-like"/>
</dbReference>
<dbReference type="PANTHER" id="PTHR48090:SF7">
    <property type="entry name" value="RFBJ PROTEIN"/>
    <property type="match status" value="1"/>
</dbReference>
<gene>
    <name evidence="2" type="ORF">SAMN05421753_116163</name>
</gene>
<dbReference type="EMBL" id="FOQD01000016">
    <property type="protein sequence ID" value="SFJ21115.1"/>
    <property type="molecule type" value="Genomic_DNA"/>
</dbReference>
<name>A0A1I3PHU4_9PLAN</name>
<dbReference type="Pfam" id="PF00535">
    <property type="entry name" value="Glycos_transf_2"/>
    <property type="match status" value="1"/>
</dbReference>
<reference evidence="3" key="1">
    <citation type="submission" date="2016-10" db="EMBL/GenBank/DDBJ databases">
        <authorList>
            <person name="Varghese N."/>
            <person name="Submissions S."/>
        </authorList>
    </citation>
    <scope>NUCLEOTIDE SEQUENCE [LARGE SCALE GENOMIC DNA]</scope>
    <source>
        <strain evidence="3">DSM 26348</strain>
    </source>
</reference>
<dbReference type="Proteomes" id="UP000199518">
    <property type="component" value="Unassembled WGS sequence"/>
</dbReference>
<keyword evidence="2" id="KW-0808">Transferase</keyword>
<organism evidence="2 3">
    <name type="scientific">Planctomicrobium piriforme</name>
    <dbReference type="NCBI Taxonomy" id="1576369"/>
    <lineage>
        <taxon>Bacteria</taxon>
        <taxon>Pseudomonadati</taxon>
        <taxon>Planctomycetota</taxon>
        <taxon>Planctomycetia</taxon>
        <taxon>Planctomycetales</taxon>
        <taxon>Planctomycetaceae</taxon>
        <taxon>Planctomicrobium</taxon>
    </lineage>
</organism>
<dbReference type="SUPFAM" id="SSF53448">
    <property type="entry name" value="Nucleotide-diphospho-sugar transferases"/>
    <property type="match status" value="1"/>
</dbReference>
<feature type="domain" description="Glycosyltransferase 2-like" evidence="1">
    <location>
        <begin position="46"/>
        <end position="213"/>
    </location>
</feature>
<dbReference type="InterPro" id="IPR050256">
    <property type="entry name" value="Glycosyltransferase_2"/>
</dbReference>
<dbReference type="RefSeq" id="WP_092054189.1">
    <property type="nucleotide sequence ID" value="NZ_FOQD01000016.1"/>
</dbReference>
<evidence type="ECO:0000313" key="2">
    <source>
        <dbReference type="EMBL" id="SFJ21115.1"/>
    </source>
</evidence>